<keyword evidence="2" id="KW-1185">Reference proteome</keyword>
<organism evidence="1 2">
    <name type="scientific">Luteimonas lutimaris</name>
    <dbReference type="NCBI Taxonomy" id="698645"/>
    <lineage>
        <taxon>Bacteria</taxon>
        <taxon>Pseudomonadati</taxon>
        <taxon>Pseudomonadota</taxon>
        <taxon>Gammaproteobacteria</taxon>
        <taxon>Lysobacterales</taxon>
        <taxon>Lysobacteraceae</taxon>
        <taxon>Luteimonas</taxon>
    </lineage>
</organism>
<name>A0ABP7M0G8_9GAMM</name>
<proteinExistence type="predicted"/>
<evidence type="ECO:0000313" key="2">
    <source>
        <dbReference type="Proteomes" id="UP001501727"/>
    </source>
</evidence>
<dbReference type="EMBL" id="BAAAZU010000001">
    <property type="protein sequence ID" value="GAA3911551.1"/>
    <property type="molecule type" value="Genomic_DNA"/>
</dbReference>
<evidence type="ECO:0000313" key="1">
    <source>
        <dbReference type="EMBL" id="GAA3911551.1"/>
    </source>
</evidence>
<evidence type="ECO:0008006" key="3">
    <source>
        <dbReference type="Google" id="ProtNLM"/>
    </source>
</evidence>
<gene>
    <name evidence="1" type="ORF">GCM10022229_00030</name>
</gene>
<dbReference type="RefSeq" id="WP_344757874.1">
    <property type="nucleotide sequence ID" value="NZ_BAAAZU010000001.1"/>
</dbReference>
<dbReference type="Proteomes" id="UP001501727">
    <property type="component" value="Unassembled WGS sequence"/>
</dbReference>
<comment type="caution">
    <text evidence="1">The sequence shown here is derived from an EMBL/GenBank/DDBJ whole genome shotgun (WGS) entry which is preliminary data.</text>
</comment>
<sequence length="84" mass="9710">MRAMYGRERRRSTDLDDAALREGLTHAQLDALGTLEHFGWTLRFVRRPMFLDPVPVLFHRDGKRFVVLEADGTLNENSGLVIRE</sequence>
<protein>
    <recommendedName>
        <fullName evidence="3">DUF4224 domain-containing protein</fullName>
    </recommendedName>
</protein>
<reference evidence="2" key="1">
    <citation type="journal article" date="2019" name="Int. J. Syst. Evol. Microbiol.">
        <title>The Global Catalogue of Microorganisms (GCM) 10K type strain sequencing project: providing services to taxonomists for standard genome sequencing and annotation.</title>
        <authorList>
            <consortium name="The Broad Institute Genomics Platform"/>
            <consortium name="The Broad Institute Genome Sequencing Center for Infectious Disease"/>
            <person name="Wu L."/>
            <person name="Ma J."/>
        </authorList>
    </citation>
    <scope>NUCLEOTIDE SEQUENCE [LARGE SCALE GENOMIC DNA]</scope>
    <source>
        <strain evidence="2">JCM 16916</strain>
    </source>
</reference>
<accession>A0ABP7M0G8</accession>